<geneLocation type="plasmid" evidence="12 13">
    <name>PPGU16_p1</name>
</geneLocation>
<evidence type="ECO:0000256" key="4">
    <source>
        <dbReference type="ARBA" id="ARBA00022452"/>
    </source>
</evidence>
<dbReference type="SUPFAM" id="SSF56935">
    <property type="entry name" value="Porins"/>
    <property type="match status" value="1"/>
</dbReference>
<dbReference type="InterPro" id="IPR050298">
    <property type="entry name" value="Gram-neg_bact_OMP"/>
</dbReference>
<evidence type="ECO:0000256" key="5">
    <source>
        <dbReference type="ARBA" id="ARBA00022692"/>
    </source>
</evidence>
<evidence type="ECO:0000256" key="9">
    <source>
        <dbReference type="ARBA" id="ARBA00023136"/>
    </source>
</evidence>
<dbReference type="GO" id="GO:0046930">
    <property type="term" value="C:pore complex"/>
    <property type="evidence" value="ECO:0007669"/>
    <property type="project" value="UniProtKB-KW"/>
</dbReference>
<dbReference type="EMBL" id="AP023176">
    <property type="protein sequence ID" value="BCF92741.1"/>
    <property type="molecule type" value="Genomic_DNA"/>
</dbReference>
<keyword evidence="3" id="KW-0813">Transport</keyword>
<evidence type="ECO:0000256" key="3">
    <source>
        <dbReference type="ARBA" id="ARBA00022448"/>
    </source>
</evidence>
<evidence type="ECO:0000256" key="8">
    <source>
        <dbReference type="ARBA" id="ARBA00023114"/>
    </source>
</evidence>
<comment type="subcellular location">
    <subcellularLocation>
        <location evidence="1">Cell outer membrane</location>
        <topology evidence="1">Multi-pass membrane protein</topology>
    </subcellularLocation>
</comment>
<proteinExistence type="predicted"/>
<organism evidence="12 13">
    <name type="scientific">Paraburkholderia largidicola</name>
    <dbReference type="NCBI Taxonomy" id="3014751"/>
    <lineage>
        <taxon>Bacteria</taxon>
        <taxon>Pseudomonadati</taxon>
        <taxon>Pseudomonadota</taxon>
        <taxon>Betaproteobacteria</taxon>
        <taxon>Burkholderiales</taxon>
        <taxon>Burkholderiaceae</taxon>
        <taxon>Paraburkholderia</taxon>
    </lineage>
</organism>
<keyword evidence="8" id="KW-0626">Porin</keyword>
<dbReference type="InterPro" id="IPR033900">
    <property type="entry name" value="Gram_neg_porin_domain"/>
</dbReference>
<comment type="subunit">
    <text evidence="2">Homotrimer.</text>
</comment>
<evidence type="ECO:0000256" key="10">
    <source>
        <dbReference type="ARBA" id="ARBA00023237"/>
    </source>
</evidence>
<dbReference type="Proteomes" id="UP000510888">
    <property type="component" value="Plasmid PPGU16_p1"/>
</dbReference>
<keyword evidence="10" id="KW-0998">Cell outer membrane</keyword>
<accession>A0A7I8BWV9</accession>
<dbReference type="InterPro" id="IPR002299">
    <property type="entry name" value="Porin_Neis"/>
</dbReference>
<evidence type="ECO:0000256" key="2">
    <source>
        <dbReference type="ARBA" id="ARBA00011233"/>
    </source>
</evidence>
<evidence type="ECO:0000256" key="1">
    <source>
        <dbReference type="ARBA" id="ARBA00004571"/>
    </source>
</evidence>
<dbReference type="PANTHER" id="PTHR34501">
    <property type="entry name" value="PROTEIN YDDL-RELATED"/>
    <property type="match status" value="1"/>
</dbReference>
<dbReference type="PRINTS" id="PR00184">
    <property type="entry name" value="NEISSPPORIN"/>
</dbReference>
<gene>
    <name evidence="12" type="ORF">PPGU16_58080</name>
</gene>
<name>A0A7I8BWV9_9BURK</name>
<keyword evidence="12" id="KW-0614">Plasmid</keyword>
<dbReference type="Pfam" id="PF13609">
    <property type="entry name" value="Porin_4"/>
    <property type="match status" value="1"/>
</dbReference>
<keyword evidence="9" id="KW-0472">Membrane</keyword>
<keyword evidence="7" id="KW-0406">Ion transport</keyword>
<sequence length="387" mass="39847">MMAIASGALAQSAVTLYGSIDTSLLLNTNNNGGRSISLSDNGIQGNRVGLFGTENLGNGLSAVFRLENGFNASNGVMGQGARLFGGQAYVGLAGNFGSLLAGRQLNTDVALIAPDFAAASQWAGILGSHPGDVDNFYDTFRVPGALKYIAPKVRGVSVQLLYAPGGVAGHITQGQVASIAATYEVGAVVVGASYNNAQLPNQGLAAGTANVNTPVTPAGVYFLSPVDSGFVSAHTYQVFSGGASCNIGSAILGVLYTNTQFRGLGDLNAGPNPHQYTGDATFQNIEFNVRYSISPSLIVGSAYNITTRNSVSTADNPGGLGSARYIQATIGIQYFLQKTSFVYAEAMTQRASGVDSTGQSAVAANNFIGRSSNSRQSAVRIGLNVHF</sequence>
<keyword evidence="6" id="KW-0732">Signal</keyword>
<evidence type="ECO:0000313" key="12">
    <source>
        <dbReference type="EMBL" id="BCF92741.1"/>
    </source>
</evidence>
<evidence type="ECO:0000256" key="6">
    <source>
        <dbReference type="ARBA" id="ARBA00022729"/>
    </source>
</evidence>
<dbReference type="CDD" id="cd00342">
    <property type="entry name" value="gram_neg_porins"/>
    <property type="match status" value="1"/>
</dbReference>
<dbReference type="GO" id="GO:0006811">
    <property type="term" value="P:monoatomic ion transport"/>
    <property type="evidence" value="ECO:0007669"/>
    <property type="project" value="UniProtKB-KW"/>
</dbReference>
<reference evidence="12 13" key="1">
    <citation type="journal article" date="2020" name="Genes (Basel)">
        <title>Genomic Comparison of Insect Gut Symbionts from Divergent Burkholderia Subclades.</title>
        <authorList>
            <person name="Takeshita K."/>
            <person name="Kikuchi Y."/>
        </authorList>
    </citation>
    <scope>NUCLEOTIDE SEQUENCE [LARGE SCALE GENOMIC DNA]</scope>
    <source>
        <strain evidence="12 13">PGU16</strain>
        <plasmid evidence="12 13">PPGU16_p1</plasmid>
    </source>
</reference>
<dbReference type="GO" id="GO:0015288">
    <property type="term" value="F:porin activity"/>
    <property type="evidence" value="ECO:0007669"/>
    <property type="project" value="UniProtKB-KW"/>
</dbReference>
<keyword evidence="5" id="KW-0812">Transmembrane</keyword>
<dbReference type="KEGG" id="plad:PPGU16_58080"/>
<feature type="domain" description="Porin" evidence="11">
    <location>
        <begin position="2"/>
        <end position="303"/>
    </location>
</feature>
<protein>
    <submittedName>
        <fullName evidence="12">Porin</fullName>
    </submittedName>
</protein>
<evidence type="ECO:0000313" key="13">
    <source>
        <dbReference type="Proteomes" id="UP000510888"/>
    </source>
</evidence>
<dbReference type="PANTHER" id="PTHR34501:SF9">
    <property type="entry name" value="MAJOR OUTER MEMBRANE PROTEIN P.IA"/>
    <property type="match status" value="1"/>
</dbReference>
<dbReference type="GO" id="GO:0009279">
    <property type="term" value="C:cell outer membrane"/>
    <property type="evidence" value="ECO:0007669"/>
    <property type="project" value="UniProtKB-SubCell"/>
</dbReference>
<dbReference type="AlphaFoldDB" id="A0A7I8BWV9"/>
<keyword evidence="4" id="KW-1134">Transmembrane beta strand</keyword>
<dbReference type="Gene3D" id="2.40.160.10">
    <property type="entry name" value="Porin"/>
    <property type="match status" value="1"/>
</dbReference>
<evidence type="ECO:0000256" key="7">
    <source>
        <dbReference type="ARBA" id="ARBA00023065"/>
    </source>
</evidence>
<dbReference type="InterPro" id="IPR023614">
    <property type="entry name" value="Porin_dom_sf"/>
</dbReference>
<evidence type="ECO:0000259" key="11">
    <source>
        <dbReference type="Pfam" id="PF13609"/>
    </source>
</evidence>
<keyword evidence="13" id="KW-1185">Reference proteome</keyword>